<protein>
    <submittedName>
        <fullName evidence="1">Uncharacterized protein</fullName>
    </submittedName>
</protein>
<reference evidence="1" key="1">
    <citation type="submission" date="2021-03" db="EMBL/GenBank/DDBJ databases">
        <title>Draft genome sequence of rust myrtle Austropuccinia psidii MF-1, a brazilian biotype.</title>
        <authorList>
            <person name="Quecine M.C."/>
            <person name="Pachon D.M.R."/>
            <person name="Bonatelli M.L."/>
            <person name="Correr F.H."/>
            <person name="Franceschini L.M."/>
            <person name="Leite T.F."/>
            <person name="Margarido G.R.A."/>
            <person name="Almeida C.A."/>
            <person name="Ferrarezi J.A."/>
            <person name="Labate C.A."/>
        </authorList>
    </citation>
    <scope>NUCLEOTIDE SEQUENCE</scope>
    <source>
        <strain evidence="1">MF-1</strain>
    </source>
</reference>
<evidence type="ECO:0000313" key="1">
    <source>
        <dbReference type="EMBL" id="MBW0511234.1"/>
    </source>
</evidence>
<proteinExistence type="predicted"/>
<evidence type="ECO:0000313" key="2">
    <source>
        <dbReference type="Proteomes" id="UP000765509"/>
    </source>
</evidence>
<sequence>MEGAAPFRRGGMKSRREKSFYGSLGGYSGVSEGARAILGEVGDEEGEEFVEEEDYGELKWQILWQMLQRCLRVLLYPFLVNLLSLKLENFSSIWWRR</sequence>
<dbReference type="Proteomes" id="UP000765509">
    <property type="component" value="Unassembled WGS sequence"/>
</dbReference>
<organism evidence="1 2">
    <name type="scientific">Austropuccinia psidii MF-1</name>
    <dbReference type="NCBI Taxonomy" id="1389203"/>
    <lineage>
        <taxon>Eukaryota</taxon>
        <taxon>Fungi</taxon>
        <taxon>Dikarya</taxon>
        <taxon>Basidiomycota</taxon>
        <taxon>Pucciniomycotina</taxon>
        <taxon>Pucciniomycetes</taxon>
        <taxon>Pucciniales</taxon>
        <taxon>Sphaerophragmiaceae</taxon>
        <taxon>Austropuccinia</taxon>
    </lineage>
</organism>
<dbReference type="EMBL" id="AVOT02022069">
    <property type="protein sequence ID" value="MBW0511234.1"/>
    <property type="molecule type" value="Genomic_DNA"/>
</dbReference>
<accession>A0A9Q3DXP9</accession>
<gene>
    <name evidence="1" type="ORF">O181_050949</name>
</gene>
<comment type="caution">
    <text evidence="1">The sequence shown here is derived from an EMBL/GenBank/DDBJ whole genome shotgun (WGS) entry which is preliminary data.</text>
</comment>
<dbReference type="AlphaFoldDB" id="A0A9Q3DXP9"/>
<name>A0A9Q3DXP9_9BASI</name>
<keyword evidence="2" id="KW-1185">Reference proteome</keyword>